<dbReference type="EMBL" id="SRLO01000021">
    <property type="protein sequence ID" value="TNN85280.1"/>
    <property type="molecule type" value="Genomic_DNA"/>
</dbReference>
<dbReference type="AlphaFoldDB" id="A0A4Z2J531"/>
<dbReference type="Proteomes" id="UP000314294">
    <property type="component" value="Unassembled WGS sequence"/>
</dbReference>
<keyword evidence="2" id="KW-1185">Reference proteome</keyword>
<evidence type="ECO:0000313" key="2">
    <source>
        <dbReference type="Proteomes" id="UP000314294"/>
    </source>
</evidence>
<accession>A0A4Z2J531</accession>
<comment type="caution">
    <text evidence="1">The sequence shown here is derived from an EMBL/GenBank/DDBJ whole genome shotgun (WGS) entry which is preliminary data.</text>
</comment>
<organism evidence="1 2">
    <name type="scientific">Liparis tanakae</name>
    <name type="common">Tanaka's snailfish</name>
    <dbReference type="NCBI Taxonomy" id="230148"/>
    <lineage>
        <taxon>Eukaryota</taxon>
        <taxon>Metazoa</taxon>
        <taxon>Chordata</taxon>
        <taxon>Craniata</taxon>
        <taxon>Vertebrata</taxon>
        <taxon>Euteleostomi</taxon>
        <taxon>Actinopterygii</taxon>
        <taxon>Neopterygii</taxon>
        <taxon>Teleostei</taxon>
        <taxon>Neoteleostei</taxon>
        <taxon>Acanthomorphata</taxon>
        <taxon>Eupercaria</taxon>
        <taxon>Perciformes</taxon>
        <taxon>Cottioidei</taxon>
        <taxon>Cottales</taxon>
        <taxon>Liparidae</taxon>
        <taxon>Liparis</taxon>
    </lineage>
</organism>
<name>A0A4Z2J531_9TELE</name>
<gene>
    <name evidence="1" type="ORF">EYF80_004302</name>
</gene>
<protein>
    <submittedName>
        <fullName evidence="1">Uncharacterized protein</fullName>
    </submittedName>
</protein>
<reference evidence="1 2" key="1">
    <citation type="submission" date="2019-03" db="EMBL/GenBank/DDBJ databases">
        <title>First draft genome of Liparis tanakae, snailfish: a comprehensive survey of snailfish specific genes.</title>
        <authorList>
            <person name="Kim W."/>
            <person name="Song I."/>
            <person name="Jeong J.-H."/>
            <person name="Kim D."/>
            <person name="Kim S."/>
            <person name="Ryu S."/>
            <person name="Song J.Y."/>
            <person name="Lee S.K."/>
        </authorList>
    </citation>
    <scope>NUCLEOTIDE SEQUENCE [LARGE SCALE GENOMIC DNA]</scope>
    <source>
        <tissue evidence="1">Muscle</tissue>
    </source>
</reference>
<proteinExistence type="predicted"/>
<sequence>MDEEVLKTPWLVEHLAVLSREGSAMCRATLLQQAGLRPRPCGSFSRWTMKRCRDSERREVKHGPHSGHWWDGPSDLCWGMCSWKAAMSSVVKPQTAHL</sequence>
<evidence type="ECO:0000313" key="1">
    <source>
        <dbReference type="EMBL" id="TNN85280.1"/>
    </source>
</evidence>